<gene>
    <name evidence="1" type="ORF">D7I46_01200</name>
</gene>
<accession>A0A387BMR4</accession>
<dbReference type="Proteomes" id="UP000269374">
    <property type="component" value="Chromosome"/>
</dbReference>
<evidence type="ECO:0000313" key="2">
    <source>
        <dbReference type="Proteomes" id="UP000269374"/>
    </source>
</evidence>
<keyword evidence="2" id="KW-1185">Reference proteome</keyword>
<dbReference type="EMBL" id="CP032627">
    <property type="protein sequence ID" value="AYF99820.1"/>
    <property type="molecule type" value="Genomic_DNA"/>
</dbReference>
<reference evidence="1 2" key="1">
    <citation type="submission" date="2018-09" db="EMBL/GenBank/DDBJ databases">
        <title>Genome sequencing of strain 1JSPR-7.</title>
        <authorList>
            <person name="Heo J."/>
            <person name="Kim S.-J."/>
            <person name="Kwon S.-W."/>
        </authorList>
    </citation>
    <scope>NUCLEOTIDE SEQUENCE [LARGE SCALE GENOMIC DNA]</scope>
    <source>
        <strain evidence="1 2">1JSPR-7</strain>
    </source>
</reference>
<evidence type="ECO:0000313" key="1">
    <source>
        <dbReference type="EMBL" id="AYF99820.1"/>
    </source>
</evidence>
<dbReference type="AlphaFoldDB" id="A0A387BMR4"/>
<dbReference type="KEGG" id="lact:D7I46_01200"/>
<proteinExistence type="predicted"/>
<sequence>MEKIKNSELYYKIKFIKNIMGGNQEFSIIFESDNKEEYKLYFGPVYEMRYTVEMANISRFSDAKFIEELSTDILLIENSDYVNSLEEAMVYAYSLENIKHYFIHDEMDTVIDVLANGEPRIEKISKSESTDLLKKEVKHLKWWDNNENISLIQKELEDLRAYKLKREQEDKKAREDEIARNSFGF</sequence>
<dbReference type="OrthoDB" id="3035098at2"/>
<protein>
    <submittedName>
        <fullName evidence="1">Uncharacterized protein</fullName>
    </submittedName>
</protein>
<dbReference type="RefSeq" id="WP_120771209.1">
    <property type="nucleotide sequence ID" value="NZ_CP032627.1"/>
</dbReference>
<organism evidence="1 2">
    <name type="scientific">Lactococcus allomyrinae</name>
    <dbReference type="NCBI Taxonomy" id="2419773"/>
    <lineage>
        <taxon>Bacteria</taxon>
        <taxon>Bacillati</taxon>
        <taxon>Bacillota</taxon>
        <taxon>Bacilli</taxon>
        <taxon>Lactobacillales</taxon>
        <taxon>Streptococcaceae</taxon>
        <taxon>Lactococcus</taxon>
    </lineage>
</organism>
<name>A0A387BMR4_9LACT</name>